<dbReference type="EMBL" id="DF970235">
    <property type="protein sequence ID" value="GAP66824.1"/>
    <property type="molecule type" value="Genomic_DNA"/>
</dbReference>
<keyword evidence="3" id="KW-1185">Reference proteome</keyword>
<protein>
    <submittedName>
        <fullName evidence="2">Uncharacterized protein</fullName>
    </submittedName>
</protein>
<reference evidence="2" key="2">
    <citation type="submission" date="2015-08" db="EMBL/GenBank/DDBJ databases">
        <title>Complete DNA Sequence of Pseudomonas syringae pv. actinidiae, the Causal Agent of Kiwifruit Canker Disease.</title>
        <authorList>
            <person name="Rikkerink E.H.A."/>
            <person name="Fineran P.C."/>
        </authorList>
    </citation>
    <scope>NUCLEOTIDE SEQUENCE</scope>
    <source>
        <strain evidence="2">SkMP5</strain>
    </source>
</reference>
<dbReference type="RefSeq" id="WP_062537409.1">
    <property type="nucleotide sequence ID" value="NZ_DF970235.1"/>
</dbReference>
<dbReference type="STRING" id="1475481.GCA_000953855_02187"/>
<organism evidence="2">
    <name type="scientific">Mizugakiibacter sediminis</name>
    <dbReference type="NCBI Taxonomy" id="1475481"/>
    <lineage>
        <taxon>Bacteria</taxon>
        <taxon>Pseudomonadati</taxon>
        <taxon>Pseudomonadota</taxon>
        <taxon>Gammaproteobacteria</taxon>
        <taxon>Lysobacterales</taxon>
        <taxon>Rhodanobacteraceae</taxon>
        <taxon>Mizugakiibacter</taxon>
    </lineage>
</organism>
<dbReference type="EMBL" id="DF952378">
    <property type="protein sequence ID" value="GAN43830.1"/>
    <property type="molecule type" value="Genomic_DNA"/>
</dbReference>
<sequence>MLDPVIRDLNAHLAQEAEADRWERHVESCEQDAIDDLMRDEGTVWDWFKRGTSMEIELLIDQPAHIRATIRQLVELFDGGMPAPHPNQSERQDARYDRIETLIDTLRDAYEQWLRDSGVLRTTAEAMAERQRREAEEAEAEDAYFERMWQEARG</sequence>
<dbReference type="Proteomes" id="UP000253740">
    <property type="component" value="Unassembled WGS sequence"/>
</dbReference>
<evidence type="ECO:0000313" key="2">
    <source>
        <dbReference type="EMBL" id="GAP66824.1"/>
    </source>
</evidence>
<proteinExistence type="predicted"/>
<reference evidence="1" key="1">
    <citation type="submission" date="2015-03" db="EMBL/GenBank/DDBJ databases">
        <title>Draft genome sequence of Mizugakiibacter sediminis skMP5.</title>
        <authorList>
            <person name="Watanabe T."/>
            <person name="Kojima H."/>
            <person name="Fukui M."/>
        </authorList>
    </citation>
    <scope>NUCLEOTIDE SEQUENCE</scope>
    <source>
        <strain evidence="1">SkMP5</strain>
    </source>
</reference>
<evidence type="ECO:0000313" key="1">
    <source>
        <dbReference type="EMBL" id="GAN43830.1"/>
    </source>
</evidence>
<name>A0A0K8QPK5_9GAMM</name>
<dbReference type="AlphaFoldDB" id="A0A0K8QPK5"/>
<accession>A0A0K8QPK5</accession>
<dbReference type="HOGENOM" id="CLU_1702254_0_0_6"/>
<gene>
    <name evidence="1" type="ORF">MBSD_0343</name>
    <name evidence="2" type="ORF">MBSD_n2139</name>
</gene>
<evidence type="ECO:0000313" key="3">
    <source>
        <dbReference type="Proteomes" id="UP000253740"/>
    </source>
</evidence>